<organism evidence="1 2">
    <name type="scientific">Xenorhabdus poinarii G6</name>
    <dbReference type="NCBI Taxonomy" id="1354304"/>
    <lineage>
        <taxon>Bacteria</taxon>
        <taxon>Pseudomonadati</taxon>
        <taxon>Pseudomonadota</taxon>
        <taxon>Gammaproteobacteria</taxon>
        <taxon>Enterobacterales</taxon>
        <taxon>Morganellaceae</taxon>
        <taxon>Xenorhabdus</taxon>
    </lineage>
</organism>
<reference evidence="1 2" key="1">
    <citation type="submission" date="2013-07" db="EMBL/GenBank/DDBJ databases">
        <authorList>
            <person name="Genoscope - CEA"/>
        </authorList>
    </citation>
    <scope>NUCLEOTIDE SEQUENCE [LARGE SCALE GENOMIC DNA]</scope>
    <source>
        <strain evidence="1 2">G6</strain>
    </source>
</reference>
<dbReference type="HOGENOM" id="CLU_2921788_0_0_6"/>
<dbReference type="EMBL" id="FO704551">
    <property type="protein sequence ID" value="CDG20495.1"/>
    <property type="molecule type" value="Genomic_DNA"/>
</dbReference>
<dbReference type="AlphaFoldDB" id="A0A068R2Y0"/>
<dbReference type="KEGG" id="xpo:XPG1_0840"/>
<dbReference type="Proteomes" id="UP000032735">
    <property type="component" value="Chromosome"/>
</dbReference>
<protein>
    <submittedName>
        <fullName evidence="1">Uncharacterized protein</fullName>
    </submittedName>
</protein>
<gene>
    <name evidence="1" type="ORF">XPG1_0840</name>
</gene>
<accession>A0A068R2Y0</accession>
<evidence type="ECO:0000313" key="2">
    <source>
        <dbReference type="Proteomes" id="UP000032735"/>
    </source>
</evidence>
<keyword evidence="2" id="KW-1185">Reference proteome</keyword>
<sequence length="61" mass="7005">MKHMLLYCFNFINFVSSSFKEIKGYLKILGTGVLNIVERKNTLFIGNLVDKNSTLLCSCER</sequence>
<proteinExistence type="predicted"/>
<name>A0A068R2Y0_9GAMM</name>
<dbReference type="STRING" id="1354304.XPG1_0840"/>
<evidence type="ECO:0000313" key="1">
    <source>
        <dbReference type="EMBL" id="CDG20495.1"/>
    </source>
</evidence>